<evidence type="ECO:0000256" key="7">
    <source>
        <dbReference type="SAM" id="SignalP"/>
    </source>
</evidence>
<dbReference type="Gene3D" id="3.40.50.1460">
    <property type="match status" value="1"/>
</dbReference>
<feature type="transmembrane region" description="Helical" evidence="6">
    <location>
        <begin position="387"/>
        <end position="411"/>
    </location>
</feature>
<reference evidence="8 9" key="1">
    <citation type="journal article" date="2017" name="Mol. Biol. Evol.">
        <title>The 4-celled Tetrabaena socialis nuclear genome reveals the essential components for genetic control of cell number at the origin of multicellularity in the volvocine lineage.</title>
        <authorList>
            <person name="Featherston J."/>
            <person name="Arakaki Y."/>
            <person name="Hanschen E.R."/>
            <person name="Ferris P.J."/>
            <person name="Michod R.E."/>
            <person name="Olson B.J.S.C."/>
            <person name="Nozaki H."/>
            <person name="Durand P.M."/>
        </authorList>
    </citation>
    <scope>NUCLEOTIDE SEQUENCE [LARGE SCALE GENOMIC DNA]</scope>
    <source>
        <strain evidence="8 9">NIES-571</strain>
    </source>
</reference>
<organism evidence="8 9">
    <name type="scientific">Tetrabaena socialis</name>
    <dbReference type="NCBI Taxonomy" id="47790"/>
    <lineage>
        <taxon>Eukaryota</taxon>
        <taxon>Viridiplantae</taxon>
        <taxon>Chlorophyta</taxon>
        <taxon>core chlorophytes</taxon>
        <taxon>Chlorophyceae</taxon>
        <taxon>CS clade</taxon>
        <taxon>Chlamydomonadales</taxon>
        <taxon>Tetrabaenaceae</taxon>
        <taxon>Tetrabaena</taxon>
    </lineage>
</organism>
<evidence type="ECO:0000256" key="2">
    <source>
        <dbReference type="ARBA" id="ARBA00009941"/>
    </source>
</evidence>
<dbReference type="AlphaFoldDB" id="A0A2J8A2F1"/>
<dbReference type="PANTHER" id="PTHR48067:SF1">
    <property type="entry name" value="GPI-ANCHOR TRANSAMIDASE"/>
    <property type="match status" value="1"/>
</dbReference>
<sequence length="414" mass="45318">MKPPGQRRCRATALVLTLALWLGLAGARGGGPSSHATPGSPAAAQPRPPSGRHSDNWAVLVSTSRYWLNYRHIVNTISIYHVVRRLGIPDSNILLMVPDDLACNPRNPFPAQLFNNESHTLDVYGQDVEVDYRGYEVTASNFLQLLTGRHATGVPRSKRLLSGPSSNVLVYLSGHGGDEFIKFNDVEELLAQDLADGLAQMAEKRRYRELLIIVETCQAATLLQRISAPNVTSVACSQKGQQSLSHKSDGELGLSLIDRFTYQTLAFFERMDISSTATLDDLFRTYSYDLMESHFSYRMADTARTPRDVRLTDFFGSVADVRTDSDRGPQDAMYHGDPQLGRYTAGYLQQDPAEQLDEDLLQARPADQAGLGPQLVRPAPPAVAPNWHLRASLSSGVVALGALLVACVWLGGAA</sequence>
<evidence type="ECO:0000256" key="3">
    <source>
        <dbReference type="ARBA" id="ARBA00022502"/>
    </source>
</evidence>
<dbReference type="InterPro" id="IPR028361">
    <property type="entry name" value="GPI_transamidase"/>
</dbReference>
<dbReference type="GO" id="GO:0016255">
    <property type="term" value="P:attachment of GPI anchor to protein"/>
    <property type="evidence" value="ECO:0007669"/>
    <property type="project" value="InterPro"/>
</dbReference>
<dbReference type="GO" id="GO:0003923">
    <property type="term" value="F:GPI-anchor transamidase activity"/>
    <property type="evidence" value="ECO:0007669"/>
    <property type="project" value="InterPro"/>
</dbReference>
<dbReference type="EMBL" id="PGGS01000220">
    <property type="protein sequence ID" value="PNH06692.1"/>
    <property type="molecule type" value="Genomic_DNA"/>
</dbReference>
<dbReference type="GO" id="GO:0006508">
    <property type="term" value="P:proteolysis"/>
    <property type="evidence" value="ECO:0007669"/>
    <property type="project" value="InterPro"/>
</dbReference>
<keyword evidence="9" id="KW-1185">Reference proteome</keyword>
<dbReference type="GO" id="GO:0042765">
    <property type="term" value="C:GPI-anchor transamidase complex"/>
    <property type="evidence" value="ECO:0007669"/>
    <property type="project" value="InterPro"/>
</dbReference>
<evidence type="ECO:0000313" key="9">
    <source>
        <dbReference type="Proteomes" id="UP000236333"/>
    </source>
</evidence>
<evidence type="ECO:0000256" key="1">
    <source>
        <dbReference type="ARBA" id="ARBA00004687"/>
    </source>
</evidence>
<feature type="chain" id="PRO_5014403030" evidence="7">
    <location>
        <begin position="28"/>
        <end position="414"/>
    </location>
</feature>
<dbReference type="PANTHER" id="PTHR48067">
    <property type="entry name" value="GPI-ANCHOR TRANSAMIDASE"/>
    <property type="match status" value="1"/>
</dbReference>
<comment type="pathway">
    <text evidence="1">Glycolipid biosynthesis; glycosylphosphatidylinositol-anchor biosynthesis.</text>
</comment>
<feature type="region of interest" description="Disordered" evidence="5">
    <location>
        <begin position="31"/>
        <end position="53"/>
    </location>
</feature>
<evidence type="ECO:0000256" key="5">
    <source>
        <dbReference type="SAM" id="MobiDB-lite"/>
    </source>
</evidence>
<dbReference type="Proteomes" id="UP000236333">
    <property type="component" value="Unassembled WGS sequence"/>
</dbReference>
<evidence type="ECO:0000256" key="6">
    <source>
        <dbReference type="SAM" id="Phobius"/>
    </source>
</evidence>
<comment type="caution">
    <text evidence="8">The sequence shown here is derived from an EMBL/GenBank/DDBJ whole genome shotgun (WGS) entry which is preliminary data.</text>
</comment>
<evidence type="ECO:0000313" key="8">
    <source>
        <dbReference type="EMBL" id="PNH06692.1"/>
    </source>
</evidence>
<dbReference type="GO" id="GO:0006506">
    <property type="term" value="P:GPI anchor biosynthetic process"/>
    <property type="evidence" value="ECO:0007669"/>
    <property type="project" value="UniProtKB-UniPathway"/>
</dbReference>
<dbReference type="Pfam" id="PF01650">
    <property type="entry name" value="Peptidase_C13"/>
    <property type="match status" value="1"/>
</dbReference>
<dbReference type="InterPro" id="IPR001096">
    <property type="entry name" value="Peptidase_C13"/>
</dbReference>
<comment type="similarity">
    <text evidence="2">Belongs to the peptidase C13 family.</text>
</comment>
<accession>A0A2J8A2F1</accession>
<proteinExistence type="inferred from homology"/>
<feature type="signal peptide" evidence="7">
    <location>
        <begin position="1"/>
        <end position="27"/>
    </location>
</feature>
<protein>
    <submittedName>
        <fullName evidence="8">GPI-anchor transamidase</fullName>
    </submittedName>
</protein>
<dbReference type="OrthoDB" id="192611at2759"/>
<keyword evidence="6" id="KW-0812">Transmembrane</keyword>
<dbReference type="PRINTS" id="PR00776">
    <property type="entry name" value="HEMOGLOBNASE"/>
</dbReference>
<gene>
    <name evidence="8" type="ORF">TSOC_006898</name>
</gene>
<name>A0A2J8A2F1_9CHLO</name>
<dbReference type="FunFam" id="3.40.50.1460:FF:000021">
    <property type="entry name" value="GPI-anchor transamidase"/>
    <property type="match status" value="1"/>
</dbReference>
<keyword evidence="3" id="KW-0337">GPI-anchor biosynthesis</keyword>
<keyword evidence="6" id="KW-1133">Transmembrane helix</keyword>
<keyword evidence="6" id="KW-0472">Membrane</keyword>
<dbReference type="UniPathway" id="UPA00196"/>
<keyword evidence="4 7" id="KW-0732">Signal</keyword>
<evidence type="ECO:0000256" key="4">
    <source>
        <dbReference type="ARBA" id="ARBA00022729"/>
    </source>
</evidence>